<dbReference type="SUPFAM" id="SSF48403">
    <property type="entry name" value="Ankyrin repeat"/>
    <property type="match status" value="2"/>
</dbReference>
<feature type="region of interest" description="Disordered" evidence="4">
    <location>
        <begin position="2462"/>
        <end position="2492"/>
    </location>
</feature>
<feature type="transmembrane region" description="Helical" evidence="5">
    <location>
        <begin position="426"/>
        <end position="451"/>
    </location>
</feature>
<dbReference type="PRINTS" id="PR01415">
    <property type="entry name" value="ANKYRIN"/>
</dbReference>
<dbReference type="GO" id="GO:0005249">
    <property type="term" value="F:voltage-gated potassium channel activity"/>
    <property type="evidence" value="ECO:0007669"/>
    <property type="project" value="InterPro"/>
</dbReference>
<keyword evidence="5" id="KW-0472">Membrane</keyword>
<proteinExistence type="predicted"/>
<dbReference type="InterPro" id="IPR018490">
    <property type="entry name" value="cNMP-bd_dom_sf"/>
</dbReference>
<reference evidence="7 8" key="1">
    <citation type="journal article" date="2015" name="Genome Biol. Evol.">
        <title>Comparative Genomics of a Bacterivorous Green Alga Reveals Evolutionary Causalities and Consequences of Phago-Mixotrophic Mode of Nutrition.</title>
        <authorList>
            <person name="Burns J.A."/>
            <person name="Paasch A."/>
            <person name="Narechania A."/>
            <person name="Kim E."/>
        </authorList>
    </citation>
    <scope>NUCLEOTIDE SEQUENCE [LARGE SCALE GENOMIC DNA]</scope>
    <source>
        <strain evidence="7 8">PLY_AMNH</strain>
    </source>
</reference>
<feature type="repeat" description="ANK" evidence="3">
    <location>
        <begin position="2278"/>
        <end position="2310"/>
    </location>
</feature>
<evidence type="ECO:0000256" key="4">
    <source>
        <dbReference type="SAM" id="MobiDB-lite"/>
    </source>
</evidence>
<evidence type="ECO:0000256" key="1">
    <source>
        <dbReference type="ARBA" id="ARBA00022826"/>
    </source>
</evidence>
<feature type="repeat" description="ANK" evidence="3">
    <location>
        <begin position="703"/>
        <end position="735"/>
    </location>
</feature>
<dbReference type="Proteomes" id="UP001190700">
    <property type="component" value="Unassembled WGS sequence"/>
</dbReference>
<feature type="transmembrane region" description="Helical" evidence="5">
    <location>
        <begin position="1736"/>
        <end position="1752"/>
    </location>
</feature>
<feature type="repeat" description="ANK" evidence="3">
    <location>
        <begin position="769"/>
        <end position="801"/>
    </location>
</feature>
<dbReference type="EMBL" id="LGRX02025926">
    <property type="protein sequence ID" value="KAK3251627.1"/>
    <property type="molecule type" value="Genomic_DNA"/>
</dbReference>
<dbReference type="CDD" id="cd00038">
    <property type="entry name" value="CAP_ED"/>
    <property type="match status" value="2"/>
</dbReference>
<feature type="region of interest" description="Disordered" evidence="4">
    <location>
        <begin position="247"/>
        <end position="271"/>
    </location>
</feature>
<feature type="repeat" description="ANK" evidence="3">
    <location>
        <begin position="2177"/>
        <end position="2209"/>
    </location>
</feature>
<dbReference type="PANTHER" id="PTHR45743">
    <property type="entry name" value="POTASSIUM CHANNEL AKT1"/>
    <property type="match status" value="1"/>
</dbReference>
<dbReference type="Pfam" id="PF13637">
    <property type="entry name" value="Ank_4"/>
    <property type="match status" value="1"/>
</dbReference>
<name>A0AAE0CAV5_9CHLO</name>
<feature type="region of interest" description="Disordered" evidence="4">
    <location>
        <begin position="1282"/>
        <end position="1305"/>
    </location>
</feature>
<feature type="transmembrane region" description="Helical" evidence="5">
    <location>
        <begin position="345"/>
        <end position="366"/>
    </location>
</feature>
<dbReference type="PANTHER" id="PTHR45743:SF2">
    <property type="entry name" value="POTASSIUM CHANNEL AKT1"/>
    <property type="match status" value="1"/>
</dbReference>
<dbReference type="PROSITE" id="PS50297">
    <property type="entry name" value="ANK_REP_REGION"/>
    <property type="match status" value="6"/>
</dbReference>
<feature type="repeat" description="ANK" evidence="3">
    <location>
        <begin position="2375"/>
        <end position="2407"/>
    </location>
</feature>
<keyword evidence="5" id="KW-0812">Transmembrane</keyword>
<dbReference type="InterPro" id="IPR002110">
    <property type="entry name" value="Ankyrin_rpt"/>
</dbReference>
<dbReference type="Pfam" id="PF00027">
    <property type="entry name" value="cNMP_binding"/>
    <property type="match status" value="1"/>
</dbReference>
<dbReference type="PROSITE" id="PS50088">
    <property type="entry name" value="ANK_REPEAT"/>
    <property type="match status" value="9"/>
</dbReference>
<feature type="compositionally biased region" description="Basic residues" evidence="4">
    <location>
        <begin position="258"/>
        <end position="271"/>
    </location>
</feature>
<dbReference type="Gene3D" id="2.60.120.10">
    <property type="entry name" value="Jelly Rolls"/>
    <property type="match status" value="2"/>
</dbReference>
<evidence type="ECO:0000256" key="2">
    <source>
        <dbReference type="ARBA" id="ARBA00022882"/>
    </source>
</evidence>
<keyword evidence="1" id="KW-0633">Potassium transport</keyword>
<dbReference type="Gene3D" id="1.10.287.70">
    <property type="match status" value="2"/>
</dbReference>
<keyword evidence="1" id="KW-0630">Potassium</keyword>
<dbReference type="PROSITE" id="PS50042">
    <property type="entry name" value="CNMP_BINDING_3"/>
    <property type="match status" value="2"/>
</dbReference>
<feature type="compositionally biased region" description="Acidic residues" evidence="4">
    <location>
        <begin position="1231"/>
        <end position="1240"/>
    </location>
</feature>
<feature type="region of interest" description="Disordered" evidence="4">
    <location>
        <begin position="1"/>
        <end position="21"/>
    </location>
</feature>
<gene>
    <name evidence="7" type="ORF">CYMTET_39030</name>
</gene>
<feature type="domain" description="Cyclic nucleotide-binding" evidence="6">
    <location>
        <begin position="1965"/>
        <end position="2070"/>
    </location>
</feature>
<feature type="transmembrane region" description="Helical" evidence="5">
    <location>
        <begin position="1772"/>
        <end position="1790"/>
    </location>
</feature>
<feature type="compositionally biased region" description="Polar residues" evidence="4">
    <location>
        <begin position="50"/>
        <end position="64"/>
    </location>
</feature>
<keyword evidence="2" id="KW-0406">Ion transport</keyword>
<evidence type="ECO:0000313" key="7">
    <source>
        <dbReference type="EMBL" id="KAK3251627.1"/>
    </source>
</evidence>
<accession>A0AAE0CAV5</accession>
<feature type="transmembrane region" description="Helical" evidence="5">
    <location>
        <begin position="1831"/>
        <end position="1851"/>
    </location>
</feature>
<feature type="repeat" description="ANK" evidence="3">
    <location>
        <begin position="930"/>
        <end position="962"/>
    </location>
</feature>
<keyword evidence="3" id="KW-0040">ANK repeat</keyword>
<keyword evidence="2" id="KW-0851">Voltage-gated channel</keyword>
<dbReference type="InterPro" id="IPR036770">
    <property type="entry name" value="Ankyrin_rpt-contain_sf"/>
</dbReference>
<dbReference type="SUPFAM" id="SSF51206">
    <property type="entry name" value="cAMP-binding domain-like"/>
    <property type="match status" value="2"/>
</dbReference>
<sequence length="3144" mass="349479">MVSQECHQQNYDGHASPRVEDTTTLLTDAEKKSTDEFCPSARIVAEITSEVTGSTSSIDETSPNKVDAGLRRDRGQSFARARQNWTGAVESLKQEPPKDERRRSKNRAKGRGNIRSSLLGSLQFGRVKKYIPKSILLTAETLEQRKLANVQKHVRWQDPKKERSFCNHYVRQMFLQPAKYIYLNWLEHYQNFLVALLTYELWAFPVRLALASVGLHLQMFFEVGVDLFFGANICIMNWHASGPLLGGATQQKGSPRSSLRRSTSHRTPHRHFNNTLYPGGRHIYLEFIGSLMMYPSMLFCYFWMLPDWVWRLSMLPRIKRILSLLRYIGNKEKDLDMNNARSLQFVKLLLLIFLSSHYIGCGFYAVSRVTDFSPTSWAMQIHHNHPQFELHSSTYGEKYLMIIYKGFNVISLLGYDGVVPDSVAEMLLSTFFVFGQMVLSAYILGTLFHYLSQKDTTIEDFKKPIQQLEIFMSSKKLPTDLRTRLRRHFNFQCSKQIANKASKSIELPRSIEIKVAKCQYGEVLQKCVQRNGGIFYSCIDQFLSALLICLRPLYLMPGEEVAHEGQMARELMFVFKGMVQVFAKDPVNGNETVVSTVRSDRRDVPTVIGEVAFFIGLLQPNTLRAHPSSDATLLVLSKLDYEMIVVNYPEQHDHIVCNILAGLGLSRDGYDVVQRDEGDENDEERMHQLRKDVQVALQRRRRDEFSRFMFAACNGDHDVVRTLIRRRMDINLRDYDGRSPLHVAAKEGCFNVVRLLLQETAEMNAVDRWGRTPLQIAINHNQGPVAKLLTDWGAVIEMEDPSSALCDAAGNGDIATVRRLVQNRVNPNCGDYDGRTPLHLAAAEGRQQVVEFLMSAGASQHAEDRWGCTPLMDAINAGNQLLTNILFQSGAKINTQHSADKTCTAASTGNIRMLRLLDVCKTEFNCGDYDSRCPMHLAAAEGWLLAVSFLLRSGADPNCWDRWGGTPLEDALRSGEFYGKHCAMLIQASGGVLGKCSGSEEGKELMQKLDGASMDEVRVAIHTMVTAGVGMSGNKHMSKDECRKQFDTTMCCLLEQGKTAELVEGLVAEMDCRRDPLWETFQQIITHLMELAICLEAASKLRSSEQTMAVWKWQETLQKLDAPGSVATAVKTMQDVNGTRRIKLDHKVDQWLSRKGTGQLRRRARMITKSDLDSLAGGEPKIAEEKGKADIISMFFDELREEKYSVDVARQEINVGQEAVEQPDGPATDAAGEDQPGDTKDEEDLLQITRMRDLGKVFQRHVLLDIDEVERGIMKLVTNFRELSGSEEAETSPPPTDGASVESEGVQIDADSENDDQIDLIQLRQLCEKLRIEVPTSKLEGIMVNCTSGGNYAKVSDITLQFHDLVSSSQVFRDLLKEKGPLVVRKAMAHIEHFWQMLLLAERLNKEPDAEMHELREMVGPVSQEAVNELRDKLKEIGREFLLNLMRGHDWTSGMMQSQTFIRCWMTFVCGQDFVESGNEKSVDAQPSNDRAAVKFPGSRTTFMHGVRTTLRAGVHRELRSEMYHTEALSAYEINFVRVTGSINTPLLASQLPVFMHMQFPAFAGQYGITDEDVQWFAAELRLPQGSGNLEDTLPWSTLWKALHENMNNVQDDTICELHLDGGVLNPNHWVLKCWRRCIHCMVIYMFFMVPFRIAFQPYSSLQQVEVWVFETIPDLCLFLDVVIKFNMAYTNKNSLLVTMRSKILHHYLVRQFVTDACAAFPLDMLALWLGGSMRTASILRLLTLVRVPFVYTHIKAKLNDDPRPSTAFKRLLIMLIILLHIFTCIWYELGQMDGDTWYSVLQERARGELDDGADRRLWTSFGAKPGATVWGRYLLTFYWVTATVSTNGGVGSIKPHNYVEVVFTIVAMLVHMTMFTYFLGEISNIVMAADDKMVAAREEMFGVQSFLNSRQLPEELKLEVQMHFHAVNIGESVDDVELTSAMSHVLKVEVAKVVSRKYITDVPLFKDCTEQFLDEVSVLLTERHFHPNEVVFLANEVCQEMFIVVSGELEGVVEQENGAEKVEERFGPGKPVGELSFFFSLRNFFTVRTNGASRCTSFGLSMMSFKELLKHNSRQEDIIAQNALNSLDHTYRDYGLDKSSTNTGDNRSMCNSMASSNSKASILEESMKNSAIKMLRGRRAYFRQFSFFMAAKRSAMEDIQEQLESGEMSINAKDTEGRTLLHVAASEGHLSLIAWLFQMGADPHKKDAFGNTPMNDALRHKQHEAALLIRTHSPGTKLELNDIDAAIRLCDAAHKADIEQIERMVENGVDVNVADYDSRTAMHLAASEGHANVVVRLLELGANVNPRDRFEGSPLDDAIRHNHRKTQAVLVKNNGRISGMDAACTLCQAAADGDMAKLKVLFKCGVDMNAADYDNRTALHLAASNGQNTVLNFLLKIKPALNVNPVDRLGGTPLDDARRHGHQVASKMLQQKGGMDKDDPMMLETYQKINSMQLRERLCHAGWSGGGTQESEGTQRERSGQVSGESGEAGAMASRLLESMEDVRREAEHLGTVGGQGGGTAEARSGGARVGIGGLSQAASSVEDILNEWDDLLSPGPESGVWTQEQSGASPEQAMALAEGGVATLMGASRRVAGLLGGLMAWGGLMRMTGEMWGGPRVELTHAGPLRARGAIPAAMTTYNRLHGSIGHLISFRTHRARLLAVPELTAVGGSGVMWDVGLVVEGWLDWRRDEPASGTRRQCAGGADAEGLGWLSEAQGVPFFTTTAQVWSALLKFAATSQGNQRKGSSHGELVRGVEGYKRKLVADAQVWMRAAQFIILSPLGQRLGILAVAWRHSSSAPAGQPQRGSGGPVRLREQRGGLARGLGGGDMARADRVAGMDRLQAQGDSALAVQMQRGSGGSARLRGSNSSLAVEGRGVMWDVGLVVDGWQDWRREQRGGLARGLGGGDMARAARGAGMNRLQAQGGSALAVQMQRGSGGSARLRGSNSSLETVHECQRLNEVTAELDPLVEAKLLYGESPQVGLDTIVASVQGRRHMLAQLHKEASQLVGHGQQPGDALVAPAAAVTIHEAIMSADSNDGSEDPTDFEAAPDTTSQLPATWSMWESKWPGLHTEDLLAWAPALVGVPCAQLMRNAVLIVGQVMVYRRVIRGNAMSEEPAAECAPPFDALRVPILSFTGRSQQLL</sequence>
<evidence type="ECO:0000259" key="6">
    <source>
        <dbReference type="PROSITE" id="PS50042"/>
    </source>
</evidence>
<dbReference type="GO" id="GO:0034702">
    <property type="term" value="C:monoatomic ion channel complex"/>
    <property type="evidence" value="ECO:0007669"/>
    <property type="project" value="UniProtKB-KW"/>
</dbReference>
<organism evidence="7 8">
    <name type="scientific">Cymbomonas tetramitiformis</name>
    <dbReference type="NCBI Taxonomy" id="36881"/>
    <lineage>
        <taxon>Eukaryota</taxon>
        <taxon>Viridiplantae</taxon>
        <taxon>Chlorophyta</taxon>
        <taxon>Pyramimonadophyceae</taxon>
        <taxon>Pyramimonadales</taxon>
        <taxon>Pyramimonadaceae</taxon>
        <taxon>Cymbomonas</taxon>
    </lineage>
</organism>
<dbReference type="InterPro" id="IPR014710">
    <property type="entry name" value="RmlC-like_jellyroll"/>
</dbReference>
<feature type="repeat" description="ANK" evidence="3">
    <location>
        <begin position="866"/>
        <end position="898"/>
    </location>
</feature>
<keyword evidence="1" id="KW-0631">Potassium channel</keyword>
<feature type="domain" description="Cyclic nucleotide-binding" evidence="6">
    <location>
        <begin position="534"/>
        <end position="645"/>
    </location>
</feature>
<evidence type="ECO:0000313" key="8">
    <source>
        <dbReference type="Proteomes" id="UP001190700"/>
    </source>
</evidence>
<dbReference type="InterPro" id="IPR000595">
    <property type="entry name" value="cNMP-bd_dom"/>
</dbReference>
<feature type="transmembrane region" description="Helical" evidence="5">
    <location>
        <begin position="291"/>
        <end position="310"/>
    </location>
</feature>
<keyword evidence="8" id="KW-1185">Reference proteome</keyword>
<evidence type="ECO:0000256" key="5">
    <source>
        <dbReference type="SAM" id="Phobius"/>
    </source>
</evidence>
<feature type="region of interest" description="Disordered" evidence="4">
    <location>
        <begin position="1217"/>
        <end position="1240"/>
    </location>
</feature>
<evidence type="ECO:0000256" key="3">
    <source>
        <dbReference type="PROSITE-ProRule" id="PRU00023"/>
    </source>
</evidence>
<dbReference type="InterPro" id="IPR045319">
    <property type="entry name" value="KAT/AKT"/>
</dbReference>
<dbReference type="Pfam" id="PF12796">
    <property type="entry name" value="Ank_2"/>
    <property type="match status" value="4"/>
</dbReference>
<keyword evidence="5" id="KW-1133">Transmembrane helix</keyword>
<feature type="compositionally biased region" description="Polar residues" evidence="4">
    <location>
        <begin position="1"/>
        <end position="11"/>
    </location>
</feature>
<dbReference type="Pfam" id="PF00023">
    <property type="entry name" value="Ank"/>
    <property type="match status" value="1"/>
</dbReference>
<protein>
    <recommendedName>
        <fullName evidence="6">Cyclic nucleotide-binding domain-containing protein</fullName>
    </recommendedName>
</protein>
<dbReference type="Gene3D" id="1.10.287.630">
    <property type="entry name" value="Helix hairpin bin"/>
    <property type="match status" value="1"/>
</dbReference>
<feature type="repeat" description="ANK" evidence="3">
    <location>
        <begin position="833"/>
        <end position="865"/>
    </location>
</feature>
<keyword evidence="2" id="KW-0813">Transport</keyword>
<dbReference type="SUPFAM" id="SSF81324">
    <property type="entry name" value="Voltage-gated potassium channels"/>
    <property type="match status" value="2"/>
</dbReference>
<feature type="repeat" description="ANK" evidence="3">
    <location>
        <begin position="736"/>
        <end position="768"/>
    </location>
</feature>
<comment type="caution">
    <text evidence="7">The sequence shown here is derived from an EMBL/GenBank/DDBJ whole genome shotgun (WGS) entry which is preliminary data.</text>
</comment>
<dbReference type="SMART" id="SM00248">
    <property type="entry name" value="ANK"/>
    <property type="match status" value="14"/>
</dbReference>
<feature type="compositionally biased region" description="Basic and acidic residues" evidence="4">
    <location>
        <begin position="92"/>
        <end position="102"/>
    </location>
</feature>
<dbReference type="Gene3D" id="1.25.40.20">
    <property type="entry name" value="Ankyrin repeat-containing domain"/>
    <property type="match status" value="6"/>
</dbReference>
<feature type="region of interest" description="Disordered" evidence="4">
    <location>
        <begin position="50"/>
        <end position="110"/>
    </location>
</feature>
<keyword evidence="2" id="KW-0407">Ion channel</keyword>
<dbReference type="SMART" id="SM00100">
    <property type="entry name" value="cNMP"/>
    <property type="match status" value="2"/>
</dbReference>
<feature type="transmembrane region" description="Helical" evidence="5">
    <location>
        <begin position="1858"/>
        <end position="1880"/>
    </location>
</feature>